<comment type="caution">
    <text evidence="3">The sequence shown here is derived from an EMBL/GenBank/DDBJ whole genome shotgun (WGS) entry which is preliminary data.</text>
</comment>
<organism evidence="3 4">
    <name type="scientific">Cytobacillus purgationiresistens</name>
    <dbReference type="NCBI Taxonomy" id="863449"/>
    <lineage>
        <taxon>Bacteria</taxon>
        <taxon>Bacillati</taxon>
        <taxon>Bacillota</taxon>
        <taxon>Bacilli</taxon>
        <taxon>Bacillales</taxon>
        <taxon>Bacillaceae</taxon>
        <taxon>Cytobacillus</taxon>
    </lineage>
</organism>
<feature type="domain" description="DUF4179" evidence="2">
    <location>
        <begin position="39"/>
        <end position="125"/>
    </location>
</feature>
<keyword evidence="1" id="KW-0812">Transmembrane</keyword>
<keyword evidence="4" id="KW-1185">Reference proteome</keyword>
<dbReference type="EMBL" id="JAUSUB010000009">
    <property type="protein sequence ID" value="MDQ0270632.1"/>
    <property type="molecule type" value="Genomic_DNA"/>
</dbReference>
<gene>
    <name evidence="3" type="ORF">J2S17_002507</name>
</gene>
<dbReference type="RefSeq" id="WP_307475200.1">
    <property type="nucleotide sequence ID" value="NZ_JAUSUB010000009.1"/>
</dbReference>
<dbReference type="InterPro" id="IPR025436">
    <property type="entry name" value="DUF4179"/>
</dbReference>
<dbReference type="Pfam" id="PF13786">
    <property type="entry name" value="DUF4179"/>
    <property type="match status" value="1"/>
</dbReference>
<protein>
    <recommendedName>
        <fullName evidence="2">DUF4179 domain-containing protein</fullName>
    </recommendedName>
</protein>
<keyword evidence="1" id="KW-1133">Transmembrane helix</keyword>
<dbReference type="Gene3D" id="2.60.40.1630">
    <property type="entry name" value="bacillus anthracis domain"/>
    <property type="match status" value="1"/>
</dbReference>
<keyword evidence="1" id="KW-0472">Membrane</keyword>
<evidence type="ECO:0000256" key="1">
    <source>
        <dbReference type="SAM" id="Phobius"/>
    </source>
</evidence>
<sequence length="466" mass="52638">MDKKQMKNLIEQIDVPRDDVFNAIDRGIKRDRNIKPFIKKKIIISSSVSAALISITLISGLFNPTMNRVLAGAPIIGGIFEQFGDQMGMQLAQQDSVTELNQTVTKEGVTVQLNQAYFDGNVVSILGHVSGELNKGKNEEGELSFDVNFEENKGDDDPWLSSMSTDVNSKAGGYDFQWKLVYPYTTIDEDFLLPITIHHINGIKGGWTFNTPISQMKNKTIALDHTESYPDERVQISLNEMKIAKASSTLSFQTVSDYKGDQIDFKKAVDEKGNILFNYANNTTLAQSKNEEGYTQSLRKSIDKIGEDVQTITFYPFMSITEPPVQQLLDASSFTLGSERSDLRIEVNNITEKDDQVIIDYQFNGKMSNHRLDLLLNNLKYSFALIDQDFVGEIDLDNPILPEKHSISSNEVTLIDKKTYQFQSVFQLNGEEQIDNFSLENTILQFDFSSFIEQRELAPFTVELSK</sequence>
<evidence type="ECO:0000313" key="3">
    <source>
        <dbReference type="EMBL" id="MDQ0270632.1"/>
    </source>
</evidence>
<feature type="transmembrane region" description="Helical" evidence="1">
    <location>
        <begin position="42"/>
        <end position="62"/>
    </location>
</feature>
<dbReference type="Proteomes" id="UP001238088">
    <property type="component" value="Unassembled WGS sequence"/>
</dbReference>
<evidence type="ECO:0000313" key="4">
    <source>
        <dbReference type="Proteomes" id="UP001238088"/>
    </source>
</evidence>
<evidence type="ECO:0000259" key="2">
    <source>
        <dbReference type="Pfam" id="PF13786"/>
    </source>
</evidence>
<accession>A0ABU0AHB7</accession>
<reference evidence="3 4" key="1">
    <citation type="submission" date="2023-07" db="EMBL/GenBank/DDBJ databases">
        <title>Genomic Encyclopedia of Type Strains, Phase IV (KMG-IV): sequencing the most valuable type-strain genomes for metagenomic binning, comparative biology and taxonomic classification.</title>
        <authorList>
            <person name="Goeker M."/>
        </authorList>
    </citation>
    <scope>NUCLEOTIDE SEQUENCE [LARGE SCALE GENOMIC DNA]</scope>
    <source>
        <strain evidence="3 4">DSM 23494</strain>
    </source>
</reference>
<proteinExistence type="predicted"/>
<name>A0ABU0AHB7_9BACI</name>